<accession>A0AAW0AKH6</accession>
<dbReference type="PROSITE" id="PS50048">
    <property type="entry name" value="ZN2_CY6_FUNGAL_2"/>
    <property type="match status" value="1"/>
</dbReference>
<evidence type="ECO:0000256" key="1">
    <source>
        <dbReference type="SAM" id="MobiDB-lite"/>
    </source>
</evidence>
<dbReference type="Proteomes" id="UP001383192">
    <property type="component" value="Unassembled WGS sequence"/>
</dbReference>
<feature type="compositionally biased region" description="Polar residues" evidence="1">
    <location>
        <begin position="103"/>
        <end position="119"/>
    </location>
</feature>
<dbReference type="EMBL" id="JAYKXP010000391">
    <property type="protein sequence ID" value="KAK7013370.1"/>
    <property type="molecule type" value="Genomic_DNA"/>
</dbReference>
<comment type="caution">
    <text evidence="3">The sequence shown here is derived from an EMBL/GenBank/DDBJ whole genome shotgun (WGS) entry which is preliminary data.</text>
</comment>
<dbReference type="CDD" id="cd00067">
    <property type="entry name" value="GAL4"/>
    <property type="match status" value="1"/>
</dbReference>
<feature type="region of interest" description="Disordered" evidence="1">
    <location>
        <begin position="88"/>
        <end position="119"/>
    </location>
</feature>
<proteinExistence type="predicted"/>
<evidence type="ECO:0000259" key="2">
    <source>
        <dbReference type="PROSITE" id="PS50048"/>
    </source>
</evidence>
<organism evidence="3 4">
    <name type="scientific">Paramarasmius palmivorus</name>
    <dbReference type="NCBI Taxonomy" id="297713"/>
    <lineage>
        <taxon>Eukaryota</taxon>
        <taxon>Fungi</taxon>
        <taxon>Dikarya</taxon>
        <taxon>Basidiomycota</taxon>
        <taxon>Agaricomycotina</taxon>
        <taxon>Agaricomycetes</taxon>
        <taxon>Agaricomycetidae</taxon>
        <taxon>Agaricales</taxon>
        <taxon>Marasmiineae</taxon>
        <taxon>Marasmiaceae</taxon>
        <taxon>Paramarasmius</taxon>
    </lineage>
</organism>
<dbReference type="InterPro" id="IPR001138">
    <property type="entry name" value="Zn2Cys6_DnaBD"/>
</dbReference>
<dbReference type="SMART" id="SM00066">
    <property type="entry name" value="GAL4"/>
    <property type="match status" value="1"/>
</dbReference>
<keyword evidence="4" id="KW-1185">Reference proteome</keyword>
<protein>
    <recommendedName>
        <fullName evidence="2">Zn(2)-C6 fungal-type domain-containing protein</fullName>
    </recommendedName>
</protein>
<gene>
    <name evidence="3" type="ORF">VNI00_019479</name>
</gene>
<evidence type="ECO:0000313" key="3">
    <source>
        <dbReference type="EMBL" id="KAK7013370.1"/>
    </source>
</evidence>
<dbReference type="Pfam" id="PF00172">
    <property type="entry name" value="Zn_clus"/>
    <property type="match status" value="1"/>
</dbReference>
<dbReference type="Gene3D" id="4.10.240.10">
    <property type="entry name" value="Zn(2)-C6 fungal-type DNA-binding domain"/>
    <property type="match status" value="1"/>
</dbReference>
<name>A0AAW0AKH6_9AGAR</name>
<evidence type="ECO:0000313" key="4">
    <source>
        <dbReference type="Proteomes" id="UP001383192"/>
    </source>
</evidence>
<dbReference type="AlphaFoldDB" id="A0AAW0AKH6"/>
<reference evidence="3 4" key="1">
    <citation type="submission" date="2024-01" db="EMBL/GenBank/DDBJ databases">
        <title>A draft genome for a cacao thread blight-causing isolate of Paramarasmius palmivorus.</title>
        <authorList>
            <person name="Baruah I.K."/>
            <person name="Bukari Y."/>
            <person name="Amoako-Attah I."/>
            <person name="Meinhardt L.W."/>
            <person name="Bailey B.A."/>
            <person name="Cohen S.P."/>
        </authorList>
    </citation>
    <scope>NUCLEOTIDE SEQUENCE [LARGE SCALE GENOMIC DNA]</scope>
    <source>
        <strain evidence="3 4">GH-12</strain>
    </source>
</reference>
<dbReference type="GO" id="GO:0000981">
    <property type="term" value="F:DNA-binding transcription factor activity, RNA polymerase II-specific"/>
    <property type="evidence" value="ECO:0007669"/>
    <property type="project" value="InterPro"/>
</dbReference>
<feature type="domain" description="Zn(2)-C6 fungal-type" evidence="2">
    <location>
        <begin position="22"/>
        <end position="60"/>
    </location>
</feature>
<dbReference type="SUPFAM" id="SSF57701">
    <property type="entry name" value="Zn2/Cys6 DNA-binding domain"/>
    <property type="match status" value="1"/>
</dbReference>
<sequence>MSPSADTSFPSSRRRTPRAQIACTNCRRRKVKCKSSSHLDPTSGMHICQRCHSNGLECVQLPVGKQSQTLPTTRHIALPPPPLISVGLSPPALPNDDLDQRRGISSSSTPSLYYHQPNTTGSSRLFPTLDSMFRDESRHLASQYVSVQTALPNQPCHSQYFSEFDQVEATFGHDPAFQSRHTPQHVCNVSEDAQSFAQAEELQYHQNGQVRFLWLHEFSA</sequence>
<dbReference type="InterPro" id="IPR036864">
    <property type="entry name" value="Zn2-C6_fun-type_DNA-bd_sf"/>
</dbReference>
<dbReference type="GO" id="GO:0008270">
    <property type="term" value="F:zinc ion binding"/>
    <property type="evidence" value="ECO:0007669"/>
    <property type="project" value="InterPro"/>
</dbReference>